<accession>K4APD3</accession>
<name>K4APD3_SETIT</name>
<dbReference type="Gramene" id="KQK88548">
    <property type="protein sequence ID" value="KQK88548"/>
    <property type="gene ID" value="SETIT_040781mg"/>
</dbReference>
<protein>
    <submittedName>
        <fullName evidence="1">Uncharacterized protein</fullName>
    </submittedName>
</protein>
<proteinExistence type="predicted"/>
<keyword evidence="2" id="KW-1185">Reference proteome</keyword>
<evidence type="ECO:0000313" key="2">
    <source>
        <dbReference type="Proteomes" id="UP000004995"/>
    </source>
</evidence>
<dbReference type="EnsemblPlants" id="KQK88548">
    <property type="protein sequence ID" value="KQK88548"/>
    <property type="gene ID" value="SETIT_040781mg"/>
</dbReference>
<sequence>MYFLYDKPNDFSLHGAQHTFLGMEYLVEI</sequence>
<reference evidence="1" key="2">
    <citation type="submission" date="2018-08" db="UniProtKB">
        <authorList>
            <consortium name="EnsemblPlants"/>
        </authorList>
    </citation>
    <scope>IDENTIFICATION</scope>
    <source>
        <strain evidence="1">Yugu1</strain>
    </source>
</reference>
<dbReference type="InParanoid" id="K4APD3"/>
<organism evidence="1 2">
    <name type="scientific">Setaria italica</name>
    <name type="common">Foxtail millet</name>
    <name type="synonym">Panicum italicum</name>
    <dbReference type="NCBI Taxonomy" id="4555"/>
    <lineage>
        <taxon>Eukaryota</taxon>
        <taxon>Viridiplantae</taxon>
        <taxon>Streptophyta</taxon>
        <taxon>Embryophyta</taxon>
        <taxon>Tracheophyta</taxon>
        <taxon>Spermatophyta</taxon>
        <taxon>Magnoliopsida</taxon>
        <taxon>Liliopsida</taxon>
        <taxon>Poales</taxon>
        <taxon>Poaceae</taxon>
        <taxon>PACMAD clade</taxon>
        <taxon>Panicoideae</taxon>
        <taxon>Panicodae</taxon>
        <taxon>Paniceae</taxon>
        <taxon>Cenchrinae</taxon>
        <taxon>Setaria</taxon>
    </lineage>
</organism>
<dbReference type="HOGENOM" id="CLU_3411233_0_0_1"/>
<reference evidence="2" key="1">
    <citation type="journal article" date="2012" name="Nat. Biotechnol.">
        <title>Reference genome sequence of the model plant Setaria.</title>
        <authorList>
            <person name="Bennetzen J.L."/>
            <person name="Schmutz J."/>
            <person name="Wang H."/>
            <person name="Percifield R."/>
            <person name="Hawkins J."/>
            <person name="Pontaroli A.C."/>
            <person name="Estep M."/>
            <person name="Feng L."/>
            <person name="Vaughn J.N."/>
            <person name="Grimwood J."/>
            <person name="Jenkins J."/>
            <person name="Barry K."/>
            <person name="Lindquist E."/>
            <person name="Hellsten U."/>
            <person name="Deshpande S."/>
            <person name="Wang X."/>
            <person name="Wu X."/>
            <person name="Mitros T."/>
            <person name="Triplett J."/>
            <person name="Yang X."/>
            <person name="Ye C.Y."/>
            <person name="Mauro-Herrera M."/>
            <person name="Wang L."/>
            <person name="Li P."/>
            <person name="Sharma M."/>
            <person name="Sharma R."/>
            <person name="Ronald P.C."/>
            <person name="Panaud O."/>
            <person name="Kellogg E.A."/>
            <person name="Brutnell T.P."/>
            <person name="Doust A.N."/>
            <person name="Tuskan G.A."/>
            <person name="Rokhsar D."/>
            <person name="Devos K.M."/>
        </authorList>
    </citation>
    <scope>NUCLEOTIDE SEQUENCE [LARGE SCALE GENOMIC DNA]</scope>
    <source>
        <strain evidence="2">cv. Yugu1</strain>
    </source>
</reference>
<dbReference type="AlphaFoldDB" id="K4APD3"/>
<dbReference type="EMBL" id="AGNK02005548">
    <property type="status" value="NOT_ANNOTATED_CDS"/>
    <property type="molecule type" value="Genomic_DNA"/>
</dbReference>
<dbReference type="Proteomes" id="UP000004995">
    <property type="component" value="Unassembled WGS sequence"/>
</dbReference>
<evidence type="ECO:0000313" key="1">
    <source>
        <dbReference type="EnsemblPlants" id="KQK88548"/>
    </source>
</evidence>